<dbReference type="Proteomes" id="UP001341840">
    <property type="component" value="Unassembled WGS sequence"/>
</dbReference>
<reference evidence="1 2" key="1">
    <citation type="journal article" date="2023" name="Plants (Basel)">
        <title>Bridging the Gap: Combining Genomics and Transcriptomics Approaches to Understand Stylosanthes scabra, an Orphan Legume from the Brazilian Caatinga.</title>
        <authorList>
            <person name="Ferreira-Neto J.R.C."/>
            <person name="da Silva M.D."/>
            <person name="Binneck E."/>
            <person name="de Melo N.F."/>
            <person name="da Silva R.H."/>
            <person name="de Melo A.L.T.M."/>
            <person name="Pandolfi V."/>
            <person name="Bustamante F.O."/>
            <person name="Brasileiro-Vidal A.C."/>
            <person name="Benko-Iseppon A.M."/>
        </authorList>
    </citation>
    <scope>NUCLEOTIDE SEQUENCE [LARGE SCALE GENOMIC DNA]</scope>
    <source>
        <tissue evidence="1">Leaves</tissue>
    </source>
</reference>
<evidence type="ECO:0000313" key="2">
    <source>
        <dbReference type="Proteomes" id="UP001341840"/>
    </source>
</evidence>
<keyword evidence="2" id="KW-1185">Reference proteome</keyword>
<organism evidence="1 2">
    <name type="scientific">Stylosanthes scabra</name>
    <dbReference type="NCBI Taxonomy" id="79078"/>
    <lineage>
        <taxon>Eukaryota</taxon>
        <taxon>Viridiplantae</taxon>
        <taxon>Streptophyta</taxon>
        <taxon>Embryophyta</taxon>
        <taxon>Tracheophyta</taxon>
        <taxon>Spermatophyta</taxon>
        <taxon>Magnoliopsida</taxon>
        <taxon>eudicotyledons</taxon>
        <taxon>Gunneridae</taxon>
        <taxon>Pentapetalae</taxon>
        <taxon>rosids</taxon>
        <taxon>fabids</taxon>
        <taxon>Fabales</taxon>
        <taxon>Fabaceae</taxon>
        <taxon>Papilionoideae</taxon>
        <taxon>50 kb inversion clade</taxon>
        <taxon>dalbergioids sensu lato</taxon>
        <taxon>Dalbergieae</taxon>
        <taxon>Pterocarpus clade</taxon>
        <taxon>Stylosanthes</taxon>
    </lineage>
</organism>
<gene>
    <name evidence="1" type="ORF">PIB30_037132</name>
</gene>
<accession>A0ABU6QD46</accession>
<comment type="caution">
    <text evidence="1">The sequence shown here is derived from an EMBL/GenBank/DDBJ whole genome shotgun (WGS) entry which is preliminary data.</text>
</comment>
<name>A0ABU6QD46_9FABA</name>
<protein>
    <submittedName>
        <fullName evidence="1">Uncharacterized protein</fullName>
    </submittedName>
</protein>
<sequence length="97" mass="10762">MSLGVRGVKRTRCSAYGNSGPSGVIVYDWGRLIGPPGNYKRWSSSASSGSVGIGYDNRPSENVEFCSHPPYNFSGRYRYSDLDLARIMEFMVLCPTR</sequence>
<proteinExistence type="predicted"/>
<evidence type="ECO:0000313" key="1">
    <source>
        <dbReference type="EMBL" id="MED6109824.1"/>
    </source>
</evidence>
<dbReference type="EMBL" id="JASCZI010000185">
    <property type="protein sequence ID" value="MED6109824.1"/>
    <property type="molecule type" value="Genomic_DNA"/>
</dbReference>